<dbReference type="PANTHER" id="PTHR11227">
    <property type="entry name" value="WD-REPEAT PROTEIN INTERACTING WITH PHOSPHOINOSIDES WIPI -RELATED"/>
    <property type="match status" value="1"/>
</dbReference>
<keyword evidence="1" id="KW-0853">WD repeat</keyword>
<accession>A0A9R1UWY7</accession>
<evidence type="ECO:0000256" key="1">
    <source>
        <dbReference type="ARBA" id="ARBA00022574"/>
    </source>
</evidence>
<evidence type="ECO:0000313" key="5">
    <source>
        <dbReference type="Proteomes" id="UP000235145"/>
    </source>
</evidence>
<keyword evidence="2" id="KW-0677">Repeat</keyword>
<keyword evidence="3" id="KW-0812">Transmembrane</keyword>
<reference evidence="4 5" key="1">
    <citation type="journal article" date="2017" name="Nat. Commun.">
        <title>Genome assembly with in vitro proximity ligation data and whole-genome triplication in lettuce.</title>
        <authorList>
            <person name="Reyes-Chin-Wo S."/>
            <person name="Wang Z."/>
            <person name="Yang X."/>
            <person name="Kozik A."/>
            <person name="Arikit S."/>
            <person name="Song C."/>
            <person name="Xia L."/>
            <person name="Froenicke L."/>
            <person name="Lavelle D.O."/>
            <person name="Truco M.J."/>
            <person name="Xia R."/>
            <person name="Zhu S."/>
            <person name="Xu C."/>
            <person name="Xu H."/>
            <person name="Xu X."/>
            <person name="Cox K."/>
            <person name="Korf I."/>
            <person name="Meyers B.C."/>
            <person name="Michelmore R.W."/>
        </authorList>
    </citation>
    <scope>NUCLEOTIDE SEQUENCE [LARGE SCALE GENOMIC DNA]</scope>
    <source>
        <strain evidence="5">cv. Salinas</strain>
        <tissue evidence="4">Seedlings</tissue>
    </source>
</reference>
<gene>
    <name evidence="4" type="ORF">LSAT_V11C800414620</name>
</gene>
<organism evidence="4 5">
    <name type="scientific">Lactuca sativa</name>
    <name type="common">Garden lettuce</name>
    <dbReference type="NCBI Taxonomy" id="4236"/>
    <lineage>
        <taxon>Eukaryota</taxon>
        <taxon>Viridiplantae</taxon>
        <taxon>Streptophyta</taxon>
        <taxon>Embryophyta</taxon>
        <taxon>Tracheophyta</taxon>
        <taxon>Spermatophyta</taxon>
        <taxon>Magnoliopsida</taxon>
        <taxon>eudicotyledons</taxon>
        <taxon>Gunneridae</taxon>
        <taxon>Pentapetalae</taxon>
        <taxon>asterids</taxon>
        <taxon>campanulids</taxon>
        <taxon>Asterales</taxon>
        <taxon>Asteraceae</taxon>
        <taxon>Cichorioideae</taxon>
        <taxon>Cichorieae</taxon>
        <taxon>Lactucinae</taxon>
        <taxon>Lactuca</taxon>
    </lineage>
</organism>
<keyword evidence="3" id="KW-1133">Transmembrane helix</keyword>
<keyword evidence="3" id="KW-0472">Membrane</keyword>
<protein>
    <submittedName>
        <fullName evidence="4">Uncharacterized protein</fullName>
    </submittedName>
</protein>
<evidence type="ECO:0000313" key="4">
    <source>
        <dbReference type="EMBL" id="KAJ0194358.1"/>
    </source>
</evidence>
<sequence>MRPFIVFFIDWEREESSDQASKRGGLGGGIGIFHQDFENGGGIRIVEMLFLCNILALVGGGSQPQYPLNKVMIWDDHQGRCLVSYLFDRSYCNRSRHLRIPGAFVLLHKLLKEGDIQYVTGGQLYPAQILSGFLYIVNLGIILFIYVDDSMDDIGEIPILLEWNDEF</sequence>
<name>A0A9R1UWY7_LACSA</name>
<keyword evidence="5" id="KW-1185">Reference proteome</keyword>
<dbReference type="InterPro" id="IPR048720">
    <property type="entry name" value="PROPPIN"/>
</dbReference>
<dbReference type="EMBL" id="NBSK02000008">
    <property type="protein sequence ID" value="KAJ0194358.1"/>
    <property type="molecule type" value="Genomic_DNA"/>
</dbReference>
<evidence type="ECO:0000256" key="2">
    <source>
        <dbReference type="ARBA" id="ARBA00022737"/>
    </source>
</evidence>
<dbReference type="Proteomes" id="UP000235145">
    <property type="component" value="Unassembled WGS sequence"/>
</dbReference>
<comment type="caution">
    <text evidence="4">The sequence shown here is derived from an EMBL/GenBank/DDBJ whole genome shotgun (WGS) entry which is preliminary data.</text>
</comment>
<proteinExistence type="predicted"/>
<dbReference type="AlphaFoldDB" id="A0A9R1UWY7"/>
<evidence type="ECO:0000256" key="3">
    <source>
        <dbReference type="SAM" id="Phobius"/>
    </source>
</evidence>
<feature type="transmembrane region" description="Helical" evidence="3">
    <location>
        <begin position="129"/>
        <end position="147"/>
    </location>
</feature>